<dbReference type="RefSeq" id="WP_063262954.1">
    <property type="nucleotide sequence ID" value="NZ_LJKE01000104.1"/>
</dbReference>
<name>A0A162NWH7_BACCE</name>
<accession>A0A162NWH7</accession>
<proteinExistence type="predicted"/>
<evidence type="ECO:0000313" key="2">
    <source>
        <dbReference type="EMBL" id="KZD55693.1"/>
    </source>
</evidence>
<dbReference type="AlphaFoldDB" id="A0A162NWH7"/>
<dbReference type="Proteomes" id="UP000076482">
    <property type="component" value="Unassembled WGS sequence"/>
</dbReference>
<reference evidence="2 3" key="1">
    <citation type="submission" date="2015-09" db="EMBL/GenBank/DDBJ databases">
        <title>Bacillus cereus food isolates.</title>
        <authorList>
            <person name="Boekhorst J."/>
        </authorList>
    </citation>
    <scope>NUCLEOTIDE SEQUENCE [LARGE SCALE GENOMIC DNA]</scope>
    <source>
        <strain evidence="2 3">B4088</strain>
    </source>
</reference>
<comment type="caution">
    <text evidence="2">The sequence shown here is derived from an EMBL/GenBank/DDBJ whole genome shotgun (WGS) entry which is preliminary data.</text>
</comment>
<evidence type="ECO:0000313" key="3">
    <source>
        <dbReference type="Proteomes" id="UP000076482"/>
    </source>
</evidence>
<feature type="region of interest" description="Disordered" evidence="1">
    <location>
        <begin position="102"/>
        <end position="124"/>
    </location>
</feature>
<gene>
    <name evidence="2" type="ORF">B4088_5438</name>
</gene>
<evidence type="ECO:0000256" key="1">
    <source>
        <dbReference type="SAM" id="MobiDB-lite"/>
    </source>
</evidence>
<dbReference type="EMBL" id="LJKE01000104">
    <property type="protein sequence ID" value="KZD55693.1"/>
    <property type="molecule type" value="Genomic_DNA"/>
</dbReference>
<sequence>MKKKLVSALTCGVLSIGLVGCGSEEKTTTNSTPKNEVQTEGAVKDATVIRGTGAHRLTSVPPMIPLEKGKASLKVNVKGADKSKEFSASVIQHLEHGGSASSIANVSRKGNLPDSETFDVPSPGNYDINLSSDEDFKGEWEVIIEQKVKKDKEYDKQLRLTTITQQIGGEFSSSASLSSDYKQGTERRFGMEYGYDMKNFTIANNNSISFQSIKDGNFVITELKDGKWKKTEKDTGKTQSEMQEIRGTYSGAQIVSKVTTTKGPAELLSHNGKYILIYENINKEAEEVTVPKELISLFKTGLRDVFWDFDKNIIYAIVTDTMSSNTSETLMYRYDLKKQTFILDEKGKKTTPVPLKQSSERIHFANDKKGNLYLAGLPTNATSSDLRSVSVVVFSKNMKLLAKPTPVNAIYYNYEIVGTDKGVDIWNVYNSKIVNGGKSSEPLKVGANRFSLSLE</sequence>
<dbReference type="PROSITE" id="PS51257">
    <property type="entry name" value="PROKAR_LIPOPROTEIN"/>
    <property type="match status" value="1"/>
</dbReference>
<evidence type="ECO:0008006" key="4">
    <source>
        <dbReference type="Google" id="ProtNLM"/>
    </source>
</evidence>
<protein>
    <recommendedName>
        <fullName evidence="4">Lipoprotein</fullName>
    </recommendedName>
</protein>
<dbReference type="PATRIC" id="fig|1396.535.peg.6007"/>
<organism evidence="2 3">
    <name type="scientific">Bacillus cereus</name>
    <dbReference type="NCBI Taxonomy" id="1396"/>
    <lineage>
        <taxon>Bacteria</taxon>
        <taxon>Bacillati</taxon>
        <taxon>Bacillota</taxon>
        <taxon>Bacilli</taxon>
        <taxon>Bacillales</taxon>
        <taxon>Bacillaceae</taxon>
        <taxon>Bacillus</taxon>
        <taxon>Bacillus cereus group</taxon>
    </lineage>
</organism>